<protein>
    <submittedName>
        <fullName evidence="3">Reverse transcriptase</fullName>
    </submittedName>
</protein>
<dbReference type="InterPro" id="IPR021109">
    <property type="entry name" value="Peptidase_aspartic_dom_sf"/>
</dbReference>
<dbReference type="GO" id="GO:0003964">
    <property type="term" value="F:RNA-directed DNA polymerase activity"/>
    <property type="evidence" value="ECO:0007669"/>
    <property type="project" value="UniProtKB-KW"/>
</dbReference>
<comment type="caution">
    <text evidence="3">The sequence shown here is derived from an EMBL/GenBank/DDBJ whole genome shotgun (WGS) entry which is preliminary data.</text>
</comment>
<reference evidence="3" key="1">
    <citation type="journal article" date="2022" name="Int. J. Mol. Sci.">
        <title>Draft Genome of Tanacetum Coccineum: Genomic Comparison of Closely Related Tanacetum-Family Plants.</title>
        <authorList>
            <person name="Yamashiro T."/>
            <person name="Shiraishi A."/>
            <person name="Nakayama K."/>
            <person name="Satake H."/>
        </authorList>
    </citation>
    <scope>NUCLEOTIDE SEQUENCE</scope>
</reference>
<evidence type="ECO:0000256" key="1">
    <source>
        <dbReference type="SAM" id="MobiDB-lite"/>
    </source>
</evidence>
<dbReference type="InterPro" id="IPR005162">
    <property type="entry name" value="Retrotrans_gag_dom"/>
</dbReference>
<feature type="compositionally biased region" description="Polar residues" evidence="1">
    <location>
        <begin position="196"/>
        <end position="205"/>
    </location>
</feature>
<sequence>MNTTPNLEAGLATIQSSLDQINESIRGLLLFQQFATTEINSLKMGKEQVIKEVTTMEANMEDLLNDNYKIRLVSMHMFNKALNWHKQFVKRFGEQVAWGEYEREIKLMFDSVYEDPMVELKNLRQTTTVQVYHDLFEGLMNKVKLTESYAISLFIGGLRDEINIAVRMFKPTKLTDTGIVNTNVNSNGGNSGKNMTPAQNSTNVPNKPFKRLTQQELEEKRAKHLCFYCDKKYMPEHKCSGQVFSLKVVVVDVEEDGDLLLTEERVVNTYHSTVDEQPLISLNALSGVNTYRTMRVRGCVGRNTLHVLMDSDSTHNFLDLQTAKKLGYKLRKVCPLDVSVANGNVISSMYECKEFTLVFQGVTYTTDVMILPLRGCDMVLGVQWLPTLGCI</sequence>
<dbReference type="Pfam" id="PF03732">
    <property type="entry name" value="Retrotrans_gag"/>
    <property type="match status" value="1"/>
</dbReference>
<keyword evidence="3" id="KW-0808">Transferase</keyword>
<proteinExistence type="predicted"/>
<organism evidence="3 4">
    <name type="scientific">Tanacetum coccineum</name>
    <dbReference type="NCBI Taxonomy" id="301880"/>
    <lineage>
        <taxon>Eukaryota</taxon>
        <taxon>Viridiplantae</taxon>
        <taxon>Streptophyta</taxon>
        <taxon>Embryophyta</taxon>
        <taxon>Tracheophyta</taxon>
        <taxon>Spermatophyta</taxon>
        <taxon>Magnoliopsida</taxon>
        <taxon>eudicotyledons</taxon>
        <taxon>Gunneridae</taxon>
        <taxon>Pentapetalae</taxon>
        <taxon>asterids</taxon>
        <taxon>campanulids</taxon>
        <taxon>Asterales</taxon>
        <taxon>Asteraceae</taxon>
        <taxon>Asteroideae</taxon>
        <taxon>Anthemideae</taxon>
        <taxon>Anthemidinae</taxon>
        <taxon>Tanacetum</taxon>
    </lineage>
</organism>
<feature type="domain" description="Retrotransposon gag" evidence="2">
    <location>
        <begin position="72"/>
        <end position="160"/>
    </location>
</feature>
<keyword evidence="3" id="KW-0695">RNA-directed DNA polymerase</keyword>
<keyword evidence="4" id="KW-1185">Reference proteome</keyword>
<name>A0ABQ4ZKG8_9ASTR</name>
<dbReference type="InterPro" id="IPR032567">
    <property type="entry name" value="RTL1-rel"/>
</dbReference>
<reference evidence="3" key="2">
    <citation type="submission" date="2022-01" db="EMBL/GenBank/DDBJ databases">
        <authorList>
            <person name="Yamashiro T."/>
            <person name="Shiraishi A."/>
            <person name="Satake H."/>
            <person name="Nakayama K."/>
        </authorList>
    </citation>
    <scope>NUCLEOTIDE SEQUENCE</scope>
</reference>
<feature type="region of interest" description="Disordered" evidence="1">
    <location>
        <begin position="182"/>
        <end position="207"/>
    </location>
</feature>
<evidence type="ECO:0000313" key="3">
    <source>
        <dbReference type="EMBL" id="GJS90674.1"/>
    </source>
</evidence>
<dbReference type="Proteomes" id="UP001151760">
    <property type="component" value="Unassembled WGS sequence"/>
</dbReference>
<dbReference type="PANTHER" id="PTHR15503:SF43">
    <property type="entry name" value="REVERSE TRANSCRIPTASE RNASE H-LIKE DOMAIN-CONTAINING PROTEIN"/>
    <property type="match status" value="1"/>
</dbReference>
<dbReference type="PANTHER" id="PTHR15503">
    <property type="entry name" value="LDOC1 RELATED"/>
    <property type="match status" value="1"/>
</dbReference>
<dbReference type="EMBL" id="BQNB010011445">
    <property type="protein sequence ID" value="GJS90674.1"/>
    <property type="molecule type" value="Genomic_DNA"/>
</dbReference>
<evidence type="ECO:0000313" key="4">
    <source>
        <dbReference type="Proteomes" id="UP001151760"/>
    </source>
</evidence>
<dbReference type="Gene3D" id="2.40.70.10">
    <property type="entry name" value="Acid Proteases"/>
    <property type="match status" value="1"/>
</dbReference>
<feature type="compositionally biased region" description="Low complexity" evidence="1">
    <location>
        <begin position="182"/>
        <end position="194"/>
    </location>
</feature>
<dbReference type="CDD" id="cd00303">
    <property type="entry name" value="retropepsin_like"/>
    <property type="match status" value="1"/>
</dbReference>
<evidence type="ECO:0000259" key="2">
    <source>
        <dbReference type="Pfam" id="PF03732"/>
    </source>
</evidence>
<dbReference type="Pfam" id="PF08284">
    <property type="entry name" value="RVP_2"/>
    <property type="match status" value="1"/>
</dbReference>
<keyword evidence="3" id="KW-0548">Nucleotidyltransferase</keyword>
<gene>
    <name evidence="3" type="ORF">Tco_0773310</name>
</gene>
<accession>A0ABQ4ZKG8</accession>
<dbReference type="SUPFAM" id="SSF50630">
    <property type="entry name" value="Acid proteases"/>
    <property type="match status" value="1"/>
</dbReference>